<evidence type="ECO:0000313" key="2">
    <source>
        <dbReference type="Proteomes" id="UP001058074"/>
    </source>
</evidence>
<sequence length="310" mass="35753">MIRAMEYKDIDAIRKIDKLCFKDDFSRRTEGIEGYIESSDNSSIVYEIDGKVVGFNFIHIWGSFGWFGPFGVDPKYQSQGIGKTMIKHTIKILKEEYKVSTIGLNTMPESQYNVGFYMSLGFTPHKLSLKLQKQLDFKEKFAGNSDYEVEEVNISDESEYINIKNDLKNLSCNILNDFDLTSELYMIKYKNFGTAFKLKVNTKVEGILICYTKFIREFDLKCIQIKVAAIDKNLDYKKAIDSMIDACTKYAEKIGYNSISIDCNTYNEEICNYLISQHKFKIQKTQVMMLMGGDNPFINDKIHLLTRLAG</sequence>
<dbReference type="Proteomes" id="UP001058074">
    <property type="component" value="Unassembled WGS sequence"/>
</dbReference>
<proteinExistence type="predicted"/>
<keyword evidence="2" id="KW-1185">Reference proteome</keyword>
<organism evidence="1 2">
    <name type="scientific">Inconstantimicrobium mannanitabidum</name>
    <dbReference type="NCBI Taxonomy" id="1604901"/>
    <lineage>
        <taxon>Bacteria</taxon>
        <taxon>Bacillati</taxon>
        <taxon>Bacillota</taxon>
        <taxon>Clostridia</taxon>
        <taxon>Eubacteriales</taxon>
        <taxon>Clostridiaceae</taxon>
        <taxon>Inconstantimicrobium</taxon>
    </lineage>
</organism>
<name>A0ACB5RDK5_9CLOT</name>
<comment type="caution">
    <text evidence="1">The sequence shown here is derived from an EMBL/GenBank/DDBJ whole genome shotgun (WGS) entry which is preliminary data.</text>
</comment>
<dbReference type="EMBL" id="BROD01000001">
    <property type="protein sequence ID" value="GKX67350.1"/>
    <property type="molecule type" value="Genomic_DNA"/>
</dbReference>
<protein>
    <submittedName>
        <fullName evidence="1">Uncharacterized protein</fullName>
    </submittedName>
</protein>
<accession>A0ACB5RDK5</accession>
<gene>
    <name evidence="1" type="ORF">rsdtw13_26080</name>
</gene>
<reference evidence="1" key="1">
    <citation type="journal article" date="2025" name="Int. J. Syst. Evol. Microbiol.">
        <title>Inconstantimicrobium mannanitabidum sp. nov., a novel member of the family Clostridiaceae isolated from anoxic soil under the treatment of reductive soil disinfestation.</title>
        <authorList>
            <person name="Ueki A."/>
            <person name="Tonouchi A."/>
            <person name="Honma S."/>
            <person name="Kaku N."/>
            <person name="Ueki K."/>
        </authorList>
    </citation>
    <scope>NUCLEOTIDE SEQUENCE</scope>
    <source>
        <strain evidence="1">TW13</strain>
    </source>
</reference>
<evidence type="ECO:0000313" key="1">
    <source>
        <dbReference type="EMBL" id="GKX67350.1"/>
    </source>
</evidence>